<dbReference type="Proteomes" id="UP000828251">
    <property type="component" value="Unassembled WGS sequence"/>
</dbReference>
<name>A0A9D3UQW3_9ROSI</name>
<dbReference type="EMBL" id="JAIQCV010000010">
    <property type="protein sequence ID" value="KAH1055737.1"/>
    <property type="molecule type" value="Genomic_DNA"/>
</dbReference>
<proteinExistence type="predicted"/>
<accession>A0A9D3UQW3</accession>
<protein>
    <submittedName>
        <fullName evidence="1">Uncharacterized protein</fullName>
    </submittedName>
</protein>
<keyword evidence="2" id="KW-1185">Reference proteome</keyword>
<evidence type="ECO:0000313" key="1">
    <source>
        <dbReference type="EMBL" id="KAH1055737.1"/>
    </source>
</evidence>
<reference evidence="1 2" key="1">
    <citation type="journal article" date="2021" name="Plant Biotechnol. J.">
        <title>Multi-omics assisted identification of the key and species-specific regulatory components of drought-tolerant mechanisms in Gossypium stocksii.</title>
        <authorList>
            <person name="Yu D."/>
            <person name="Ke L."/>
            <person name="Zhang D."/>
            <person name="Wu Y."/>
            <person name="Sun Y."/>
            <person name="Mei J."/>
            <person name="Sun J."/>
            <person name="Sun Y."/>
        </authorList>
    </citation>
    <scope>NUCLEOTIDE SEQUENCE [LARGE SCALE GENOMIC DNA]</scope>
    <source>
        <strain evidence="2">cv. E1</strain>
        <tissue evidence="1">Leaf</tissue>
    </source>
</reference>
<organism evidence="1 2">
    <name type="scientific">Gossypium stocksii</name>
    <dbReference type="NCBI Taxonomy" id="47602"/>
    <lineage>
        <taxon>Eukaryota</taxon>
        <taxon>Viridiplantae</taxon>
        <taxon>Streptophyta</taxon>
        <taxon>Embryophyta</taxon>
        <taxon>Tracheophyta</taxon>
        <taxon>Spermatophyta</taxon>
        <taxon>Magnoliopsida</taxon>
        <taxon>eudicotyledons</taxon>
        <taxon>Gunneridae</taxon>
        <taxon>Pentapetalae</taxon>
        <taxon>rosids</taxon>
        <taxon>malvids</taxon>
        <taxon>Malvales</taxon>
        <taxon>Malvaceae</taxon>
        <taxon>Malvoideae</taxon>
        <taxon>Gossypium</taxon>
    </lineage>
</organism>
<dbReference type="OrthoDB" id="10305764at2759"/>
<sequence>MRNIETENLQEIIEELTVPSSKLTASKQGIHTCHREYLTPLAKISYLNHGVHYRRGSEVIHAKTKMMEQKMSQFLRDL</sequence>
<gene>
    <name evidence="1" type="ORF">J1N35_033802</name>
</gene>
<evidence type="ECO:0000313" key="2">
    <source>
        <dbReference type="Proteomes" id="UP000828251"/>
    </source>
</evidence>
<dbReference type="AlphaFoldDB" id="A0A9D3UQW3"/>
<comment type="caution">
    <text evidence="1">The sequence shown here is derived from an EMBL/GenBank/DDBJ whole genome shotgun (WGS) entry which is preliminary data.</text>
</comment>